<dbReference type="PANTHER" id="PTHR24159">
    <property type="match status" value="1"/>
</dbReference>
<gene>
    <name evidence="1" type="ORF">TRFO_05836</name>
</gene>
<dbReference type="PANTHER" id="PTHR24159:SF5">
    <property type="entry name" value="ANK_REP_REGION DOMAIN-CONTAINING PROTEIN"/>
    <property type="match status" value="1"/>
</dbReference>
<evidence type="ECO:0000313" key="2">
    <source>
        <dbReference type="Proteomes" id="UP000179807"/>
    </source>
</evidence>
<name>A0A1J4K7K5_9EUKA</name>
<keyword evidence="2" id="KW-1185">Reference proteome</keyword>
<reference evidence="1" key="1">
    <citation type="submission" date="2016-10" db="EMBL/GenBank/DDBJ databases">
        <authorList>
            <person name="Benchimol M."/>
            <person name="Almeida L.G."/>
            <person name="Vasconcelos A.T."/>
            <person name="Perreira-Neves A."/>
            <person name="Rosa I.A."/>
            <person name="Tasca T."/>
            <person name="Bogo M.R."/>
            <person name="de Souza W."/>
        </authorList>
    </citation>
    <scope>NUCLEOTIDE SEQUENCE [LARGE SCALE GENOMIC DNA]</scope>
    <source>
        <strain evidence="1">K</strain>
    </source>
</reference>
<dbReference type="EMBL" id="MLAK01000749">
    <property type="protein sequence ID" value="OHT05692.1"/>
    <property type="molecule type" value="Genomic_DNA"/>
</dbReference>
<sequence>MTQSSDQQALLKLKGTIRLLSDISQSILDSIANYEDHRSFDKFFQIFTDNNIVSNYEIYLAVLSILNRIAFLSASDLTIYEKIESILLRLKNDFQLTSVFHQRTLFDTFYSSAEIILFFYEQNIIDLLYIYQDNVFFKGLFFFPELYKNYHNYRKYINANKLENQMKEFKSNIDDFEHIRRTGLSNVKLYRLIQEDKLNEFIDFVNLENIDLSAKVNFSIFDQHFIRNEEMTLIDYAMYFNSINIFKYLFIQKVSISEQSMEFALKGGNFEIIHIVEEELHYEYSSSDLNYTIDKNISEYIVSMIPSDQEVYNEDLLKECIDDNNFIQMNNIITNNEKVADDFLLSIEKLTEKIKYLDVPYLYDFLFKLQNFDPESIEFSSFFKFH</sequence>
<dbReference type="GeneID" id="94827437"/>
<accession>A0A1J4K7K5</accession>
<proteinExistence type="predicted"/>
<evidence type="ECO:0008006" key="3">
    <source>
        <dbReference type="Google" id="ProtNLM"/>
    </source>
</evidence>
<protein>
    <recommendedName>
        <fullName evidence="3">DUF3447 domain-containing protein</fullName>
    </recommendedName>
</protein>
<comment type="caution">
    <text evidence="1">The sequence shown here is derived from an EMBL/GenBank/DDBJ whole genome shotgun (WGS) entry which is preliminary data.</text>
</comment>
<dbReference type="AlphaFoldDB" id="A0A1J4K7K5"/>
<evidence type="ECO:0000313" key="1">
    <source>
        <dbReference type="EMBL" id="OHT05692.1"/>
    </source>
</evidence>
<organism evidence="1 2">
    <name type="scientific">Tritrichomonas foetus</name>
    <dbReference type="NCBI Taxonomy" id="1144522"/>
    <lineage>
        <taxon>Eukaryota</taxon>
        <taxon>Metamonada</taxon>
        <taxon>Parabasalia</taxon>
        <taxon>Tritrichomonadida</taxon>
        <taxon>Tritrichomonadidae</taxon>
        <taxon>Tritrichomonas</taxon>
    </lineage>
</organism>
<dbReference type="Proteomes" id="UP000179807">
    <property type="component" value="Unassembled WGS sequence"/>
</dbReference>
<dbReference type="VEuPathDB" id="TrichDB:TRFO_05836"/>
<dbReference type="RefSeq" id="XP_068358828.1">
    <property type="nucleotide sequence ID" value="XM_068492733.1"/>
</dbReference>